<evidence type="ECO:0000256" key="2">
    <source>
        <dbReference type="ARBA" id="ARBA00009761"/>
    </source>
</evidence>
<proteinExistence type="inferred from homology"/>
<accession>A0A316VF38</accession>
<evidence type="ECO:0000313" key="5">
    <source>
        <dbReference type="Proteomes" id="UP000245771"/>
    </source>
</evidence>
<dbReference type="GO" id="GO:0031981">
    <property type="term" value="C:nuclear lumen"/>
    <property type="evidence" value="ECO:0007669"/>
    <property type="project" value="UniProtKB-ARBA"/>
</dbReference>
<keyword evidence="3" id="KW-0539">Nucleus</keyword>
<dbReference type="Proteomes" id="UP000245771">
    <property type="component" value="Unassembled WGS sequence"/>
</dbReference>
<name>A0A316VF38_9BASI</name>
<reference evidence="4 5" key="1">
    <citation type="journal article" date="2018" name="Mol. Biol. Evol.">
        <title>Broad Genomic Sampling Reveals a Smut Pathogenic Ancestry of the Fungal Clade Ustilaginomycotina.</title>
        <authorList>
            <person name="Kijpornyongpan T."/>
            <person name="Mondo S.J."/>
            <person name="Barry K."/>
            <person name="Sandor L."/>
            <person name="Lee J."/>
            <person name="Lipzen A."/>
            <person name="Pangilinan J."/>
            <person name="LaButti K."/>
            <person name="Hainaut M."/>
            <person name="Henrissat B."/>
            <person name="Grigoriev I.V."/>
            <person name="Spatafora J.W."/>
            <person name="Aime M.C."/>
        </authorList>
    </citation>
    <scope>NUCLEOTIDE SEQUENCE [LARGE SCALE GENOMIC DNA]</scope>
    <source>
        <strain evidence="4 5">MCA 3882</strain>
    </source>
</reference>
<dbReference type="GO" id="GO:0003677">
    <property type="term" value="F:DNA binding"/>
    <property type="evidence" value="ECO:0007669"/>
    <property type="project" value="InterPro"/>
</dbReference>
<dbReference type="RefSeq" id="XP_025356452.1">
    <property type="nucleotide sequence ID" value="XM_025498929.1"/>
</dbReference>
<dbReference type="EMBL" id="KZ819603">
    <property type="protein sequence ID" value="PWN36150.1"/>
    <property type="molecule type" value="Genomic_DNA"/>
</dbReference>
<dbReference type="GO" id="GO:0006260">
    <property type="term" value="P:DNA replication"/>
    <property type="evidence" value="ECO:0007669"/>
    <property type="project" value="InterPro"/>
</dbReference>
<sequence>MEKSTPLINSSSLQGHKSQTVQVVGKIEKSTGNACMLRTSDQGMVEVIMTDSQVIPQGNYAMIFGKVDDEGERIREYRSIDLGDKLDMNLVEQCVQLQPHFPELFVGS</sequence>
<keyword evidence="5" id="KW-1185">Reference proteome</keyword>
<dbReference type="OrthoDB" id="188186at2759"/>
<evidence type="ECO:0000256" key="1">
    <source>
        <dbReference type="ARBA" id="ARBA00004123"/>
    </source>
</evidence>
<evidence type="ECO:0000256" key="3">
    <source>
        <dbReference type="ARBA" id="ARBA00023242"/>
    </source>
</evidence>
<dbReference type="GO" id="GO:0006281">
    <property type="term" value="P:DNA repair"/>
    <property type="evidence" value="ECO:0007669"/>
    <property type="project" value="InterPro"/>
</dbReference>
<organism evidence="4 5">
    <name type="scientific">Meira miltonrushii</name>
    <dbReference type="NCBI Taxonomy" id="1280837"/>
    <lineage>
        <taxon>Eukaryota</taxon>
        <taxon>Fungi</taxon>
        <taxon>Dikarya</taxon>
        <taxon>Basidiomycota</taxon>
        <taxon>Ustilaginomycotina</taxon>
        <taxon>Exobasidiomycetes</taxon>
        <taxon>Exobasidiales</taxon>
        <taxon>Brachybasidiaceae</taxon>
        <taxon>Meira</taxon>
    </lineage>
</organism>
<dbReference type="AlphaFoldDB" id="A0A316VF38"/>
<comment type="similarity">
    <text evidence="2">Belongs to the replication factor A protein 3 family.</text>
</comment>
<gene>
    <name evidence="4" type="ORF">FA14DRAFT_161001</name>
</gene>
<dbReference type="SUPFAM" id="SSF50249">
    <property type="entry name" value="Nucleic acid-binding proteins"/>
    <property type="match status" value="1"/>
</dbReference>
<protein>
    <submittedName>
        <fullName evidence="4">Replication factor A protein 3</fullName>
    </submittedName>
</protein>
<dbReference type="InterPro" id="IPR013970">
    <property type="entry name" value="Rfa2"/>
</dbReference>
<dbReference type="GO" id="GO:0006310">
    <property type="term" value="P:DNA recombination"/>
    <property type="evidence" value="ECO:0007669"/>
    <property type="project" value="InterPro"/>
</dbReference>
<dbReference type="Gene3D" id="2.40.50.140">
    <property type="entry name" value="Nucleic acid-binding proteins"/>
    <property type="match status" value="1"/>
</dbReference>
<dbReference type="InterPro" id="IPR012340">
    <property type="entry name" value="NA-bd_OB-fold"/>
</dbReference>
<dbReference type="GeneID" id="37020710"/>
<dbReference type="InParanoid" id="A0A316VF38"/>
<comment type="subcellular location">
    <subcellularLocation>
        <location evidence="1">Nucleus</location>
    </subcellularLocation>
</comment>
<dbReference type="Pfam" id="PF08661">
    <property type="entry name" value="Rep_fac-A_3"/>
    <property type="match status" value="1"/>
</dbReference>
<dbReference type="STRING" id="1280837.A0A316VF38"/>
<evidence type="ECO:0000313" key="4">
    <source>
        <dbReference type="EMBL" id="PWN36150.1"/>
    </source>
</evidence>